<keyword evidence="2" id="KW-1185">Reference proteome</keyword>
<name>F2JQK6_CELLD</name>
<evidence type="ECO:0008006" key="3">
    <source>
        <dbReference type="Google" id="ProtNLM"/>
    </source>
</evidence>
<accession>F2JQK6</accession>
<organism evidence="1 2">
    <name type="scientific">Cellulosilyticum lentocellum (strain ATCC 49066 / DSM 5427 / NCIMB 11756 / RHM5)</name>
    <name type="common">Clostridium lentocellum</name>
    <dbReference type="NCBI Taxonomy" id="642492"/>
    <lineage>
        <taxon>Bacteria</taxon>
        <taxon>Bacillati</taxon>
        <taxon>Bacillota</taxon>
        <taxon>Clostridia</taxon>
        <taxon>Lachnospirales</taxon>
        <taxon>Cellulosilyticaceae</taxon>
        <taxon>Cellulosilyticum</taxon>
    </lineage>
</organism>
<gene>
    <name evidence="1" type="ordered locus">Clole_3298</name>
</gene>
<dbReference type="RefSeq" id="WP_013658267.1">
    <property type="nucleotide sequence ID" value="NC_015275.1"/>
</dbReference>
<protein>
    <recommendedName>
        <fullName evidence="3">Alpha/beta hydrolase fold protein</fullName>
    </recommendedName>
</protein>
<sequence>MAMKYHSISSLSEKEIELLRTKAFFLVGLEDPFEKLGGEAILREKKMRVKFFEGVGHGINHEIAEQINQEIIHIIEKNSFT</sequence>
<dbReference type="HOGENOM" id="CLU_2567593_0_0_9"/>
<dbReference type="STRING" id="642492.Clole_3298"/>
<dbReference type="AlphaFoldDB" id="F2JQK6"/>
<dbReference type="EMBL" id="CP002582">
    <property type="protein sequence ID" value="ADZ84990.1"/>
    <property type="molecule type" value="Genomic_DNA"/>
</dbReference>
<dbReference type="SUPFAM" id="SSF53474">
    <property type="entry name" value="alpha/beta-Hydrolases"/>
    <property type="match status" value="1"/>
</dbReference>
<evidence type="ECO:0000313" key="2">
    <source>
        <dbReference type="Proteomes" id="UP000008467"/>
    </source>
</evidence>
<dbReference type="Proteomes" id="UP000008467">
    <property type="component" value="Chromosome"/>
</dbReference>
<proteinExistence type="predicted"/>
<reference evidence="1 2" key="1">
    <citation type="journal article" date="2011" name="J. Bacteriol.">
        <title>Complete genome sequence of the cellulose-degrading bacterium Cellulosilyticum lentocellum.</title>
        <authorList>
            <consortium name="US DOE Joint Genome Institute"/>
            <person name="Miller D.A."/>
            <person name="Suen G."/>
            <person name="Bruce D."/>
            <person name="Copeland A."/>
            <person name="Cheng J.F."/>
            <person name="Detter C."/>
            <person name="Goodwin L.A."/>
            <person name="Han C.S."/>
            <person name="Hauser L.J."/>
            <person name="Land M.L."/>
            <person name="Lapidus A."/>
            <person name="Lucas S."/>
            <person name="Meincke L."/>
            <person name="Pitluck S."/>
            <person name="Tapia R."/>
            <person name="Teshima H."/>
            <person name="Woyke T."/>
            <person name="Fox B.G."/>
            <person name="Angert E.R."/>
            <person name="Currie C.R."/>
        </authorList>
    </citation>
    <scope>NUCLEOTIDE SEQUENCE [LARGE SCALE GENOMIC DNA]</scope>
    <source>
        <strain evidence="2">ATCC 49066 / DSM 5427 / NCIMB 11756 / RHM5</strain>
    </source>
</reference>
<dbReference type="KEGG" id="cle:Clole_3298"/>
<evidence type="ECO:0000313" key="1">
    <source>
        <dbReference type="EMBL" id="ADZ84990.1"/>
    </source>
</evidence>
<dbReference type="InterPro" id="IPR029058">
    <property type="entry name" value="AB_hydrolase_fold"/>
</dbReference>